<gene>
    <name evidence="5" type="ORF">JFN87_21645</name>
</gene>
<sequence>MGRLAGRVVLVSGAAGGQGTVTARRLVEEGARVVLGDIRPETKELADELGASALAVTLDVREPDAWEAAVARAVERWGKLDGLVNNAGVLHQAPLEETTVEDYRRVVDVNQLGVFLGMRAVVPALREAGGGTVVNIASVNATQGVPLLAAYCASKYAVLGMTKVAALELGRDSIRVNAVLPGVVSTDMTASMPERIARHLLDQVPAGRFGAPEEVAALTVFLTSGESSYCSGGSFVVDGGWTAG</sequence>
<dbReference type="FunFam" id="3.40.50.720:FF:000084">
    <property type="entry name" value="Short-chain dehydrogenase reductase"/>
    <property type="match status" value="1"/>
</dbReference>
<protein>
    <submittedName>
        <fullName evidence="5">Glucose 1-dehydrogenase</fullName>
        <ecNumber evidence="5">1.1.1.47</ecNumber>
    </submittedName>
</protein>
<comment type="caution">
    <text evidence="5">The sequence shown here is derived from an EMBL/GenBank/DDBJ whole genome shotgun (WGS) entry which is preliminary data.</text>
</comment>
<comment type="similarity">
    <text evidence="1">Belongs to the short-chain dehydrogenases/reductases (SDR) family.</text>
</comment>
<keyword evidence="6" id="KW-1185">Reference proteome</keyword>
<keyword evidence="3" id="KW-0520">NAD</keyword>
<feature type="domain" description="Ketoreductase" evidence="4">
    <location>
        <begin position="7"/>
        <end position="173"/>
    </location>
</feature>
<dbReference type="AlphaFoldDB" id="A0A940MI39"/>
<dbReference type="InterPro" id="IPR057326">
    <property type="entry name" value="KR_dom"/>
</dbReference>
<keyword evidence="2 5" id="KW-0560">Oxidoreductase</keyword>
<dbReference type="SMART" id="SM00822">
    <property type="entry name" value="PKS_KR"/>
    <property type="match status" value="1"/>
</dbReference>
<dbReference type="Pfam" id="PF13561">
    <property type="entry name" value="adh_short_C2"/>
    <property type="match status" value="1"/>
</dbReference>
<evidence type="ECO:0000313" key="5">
    <source>
        <dbReference type="EMBL" id="MBP0460077.1"/>
    </source>
</evidence>
<dbReference type="GO" id="GO:0047936">
    <property type="term" value="F:glucose 1-dehydrogenase [NAD(P)+] activity"/>
    <property type="evidence" value="ECO:0007669"/>
    <property type="project" value="UniProtKB-EC"/>
</dbReference>
<reference evidence="5" key="1">
    <citation type="submission" date="2021-03" db="EMBL/GenBank/DDBJ databases">
        <title>Whole genome sequence of Streptomyces bomunensis MMS17-BM035.</title>
        <authorList>
            <person name="Lee J.H."/>
        </authorList>
    </citation>
    <scope>NUCLEOTIDE SEQUENCE</scope>
    <source>
        <strain evidence="5">MMS17-BM035</strain>
    </source>
</reference>
<evidence type="ECO:0000256" key="1">
    <source>
        <dbReference type="ARBA" id="ARBA00006484"/>
    </source>
</evidence>
<dbReference type="InterPro" id="IPR036291">
    <property type="entry name" value="NAD(P)-bd_dom_sf"/>
</dbReference>
<dbReference type="NCBIfam" id="NF005559">
    <property type="entry name" value="PRK07231.1"/>
    <property type="match status" value="1"/>
</dbReference>
<proteinExistence type="inferred from homology"/>
<dbReference type="Gene3D" id="3.40.50.720">
    <property type="entry name" value="NAD(P)-binding Rossmann-like Domain"/>
    <property type="match status" value="1"/>
</dbReference>
<dbReference type="EMBL" id="JAGIQL010000099">
    <property type="protein sequence ID" value="MBP0460077.1"/>
    <property type="molecule type" value="Genomic_DNA"/>
</dbReference>
<dbReference type="PANTHER" id="PTHR24321">
    <property type="entry name" value="DEHYDROGENASES, SHORT CHAIN"/>
    <property type="match status" value="1"/>
</dbReference>
<evidence type="ECO:0000256" key="2">
    <source>
        <dbReference type="ARBA" id="ARBA00023002"/>
    </source>
</evidence>
<dbReference type="RefSeq" id="WP_209342398.1">
    <property type="nucleotide sequence ID" value="NZ_JAGIQL010000099.1"/>
</dbReference>
<dbReference type="PROSITE" id="PS00061">
    <property type="entry name" value="ADH_SHORT"/>
    <property type="match status" value="1"/>
</dbReference>
<dbReference type="InterPro" id="IPR020904">
    <property type="entry name" value="Sc_DH/Rdtase_CS"/>
</dbReference>
<dbReference type="PRINTS" id="PR00080">
    <property type="entry name" value="SDRFAMILY"/>
</dbReference>
<dbReference type="EC" id="1.1.1.47" evidence="5"/>
<dbReference type="SUPFAM" id="SSF51735">
    <property type="entry name" value="NAD(P)-binding Rossmann-fold domains"/>
    <property type="match status" value="1"/>
</dbReference>
<name>A0A940MI39_9ACTN</name>
<dbReference type="PANTHER" id="PTHR24321:SF8">
    <property type="entry name" value="ESTRADIOL 17-BETA-DEHYDROGENASE 8-RELATED"/>
    <property type="match status" value="1"/>
</dbReference>
<dbReference type="Proteomes" id="UP000670475">
    <property type="component" value="Unassembled WGS sequence"/>
</dbReference>
<evidence type="ECO:0000313" key="6">
    <source>
        <dbReference type="Proteomes" id="UP000670475"/>
    </source>
</evidence>
<organism evidence="5 6">
    <name type="scientific">Streptomyces montanisoli</name>
    <dbReference type="NCBI Taxonomy" id="2798581"/>
    <lineage>
        <taxon>Bacteria</taxon>
        <taxon>Bacillati</taxon>
        <taxon>Actinomycetota</taxon>
        <taxon>Actinomycetes</taxon>
        <taxon>Kitasatosporales</taxon>
        <taxon>Streptomycetaceae</taxon>
        <taxon>Streptomyces</taxon>
    </lineage>
</organism>
<dbReference type="InterPro" id="IPR002347">
    <property type="entry name" value="SDR_fam"/>
</dbReference>
<evidence type="ECO:0000256" key="3">
    <source>
        <dbReference type="ARBA" id="ARBA00023027"/>
    </source>
</evidence>
<evidence type="ECO:0000259" key="4">
    <source>
        <dbReference type="SMART" id="SM00822"/>
    </source>
</evidence>
<accession>A0A940MI39</accession>
<dbReference type="PRINTS" id="PR00081">
    <property type="entry name" value="GDHRDH"/>
</dbReference>